<dbReference type="InterPro" id="IPR052895">
    <property type="entry name" value="HetReg/Transcr_Mod"/>
</dbReference>
<dbReference type="InterPro" id="IPR010730">
    <property type="entry name" value="HET"/>
</dbReference>
<dbReference type="Proteomes" id="UP001172159">
    <property type="component" value="Unassembled WGS sequence"/>
</dbReference>
<feature type="region of interest" description="Disordered" evidence="1">
    <location>
        <begin position="190"/>
        <end position="212"/>
    </location>
</feature>
<feature type="region of interest" description="Disordered" evidence="1">
    <location>
        <begin position="549"/>
        <end position="568"/>
    </location>
</feature>
<evidence type="ECO:0000256" key="1">
    <source>
        <dbReference type="SAM" id="MobiDB-lite"/>
    </source>
</evidence>
<gene>
    <name evidence="3" type="ORF">B0T21DRAFT_406953</name>
</gene>
<accession>A0AA40EZT4</accession>
<dbReference type="PANTHER" id="PTHR24148:SF64">
    <property type="entry name" value="HETEROKARYON INCOMPATIBILITY DOMAIN-CONTAINING PROTEIN"/>
    <property type="match status" value="1"/>
</dbReference>
<dbReference type="Pfam" id="PF06985">
    <property type="entry name" value="HET"/>
    <property type="match status" value="1"/>
</dbReference>
<evidence type="ECO:0000313" key="3">
    <source>
        <dbReference type="EMBL" id="KAK0748431.1"/>
    </source>
</evidence>
<organism evidence="3 4">
    <name type="scientific">Apiosordaria backusii</name>
    <dbReference type="NCBI Taxonomy" id="314023"/>
    <lineage>
        <taxon>Eukaryota</taxon>
        <taxon>Fungi</taxon>
        <taxon>Dikarya</taxon>
        <taxon>Ascomycota</taxon>
        <taxon>Pezizomycotina</taxon>
        <taxon>Sordariomycetes</taxon>
        <taxon>Sordariomycetidae</taxon>
        <taxon>Sordariales</taxon>
        <taxon>Lasiosphaeriaceae</taxon>
        <taxon>Apiosordaria</taxon>
    </lineage>
</organism>
<comment type="caution">
    <text evidence="3">The sequence shown here is derived from an EMBL/GenBank/DDBJ whole genome shotgun (WGS) entry which is preliminary data.</text>
</comment>
<dbReference type="AlphaFoldDB" id="A0AA40EZT4"/>
<keyword evidence="4" id="KW-1185">Reference proteome</keyword>
<sequence length="704" mass="78401">MSHRNASFPYPPLETEKDALRILTIEPGDFADTLVCTLDPFFFSDKPKQRVFDKPPPPAKNNVLPITHIDPDKHGPISPIIVNDHPFLIRHNLHLALLHLRSSTHPISIWADAICINQLDTAERNRQVSLMSFIYTRASHVVVWLGTKNHTMNQRPNTSSPGPALFRSMSLEWKAGQTQHLAAGLIPQTTTTPGHGHGHGQARTTKIRYSPKPPQGTLMRLAESTYWTRLWVVQEVCLSRSLLVVYGSNIWAYEEFRQWVQVSNGGITGGGGGQRLPPPHPQVESEPVATILAPMRRLLETRDRRHTSVMTLESLVERFAGNECSELRDRVYGLLGCANDALTTSEDHTSTEQRLGRLSIGQQTQRGVWPRPRGTGGLLRVDYSRSFYDLWRSVVGFIYHCTESTPGKTRLDYLKGEERRITIVRTAGIIQRALGQKLDEELPTPGRPPRDHESIRVVGYIAGEIIQLGPGYSDLVGSYRAQQEWTACWDEFYSSEELSTLRQIDEEYVVKILDYEEQDLDRIRNIPDPFVIGSRVPVGRIAEKVDGLATTSEPTRSNTDLSHSISSEQESFYVTQDEEGSHVNKDARICLGTGHLIGLVPQQPRSLSINPPNQGSGQMFMLVGRADVAGITDMSDKTPDEMTATPELDAHFERCAAMVAPGGDDAPSSRPVGYGEGCSQKELGAIYVDLGLRTLQMITANVEV</sequence>
<evidence type="ECO:0000313" key="4">
    <source>
        <dbReference type="Proteomes" id="UP001172159"/>
    </source>
</evidence>
<dbReference type="EMBL" id="JAUKTV010000001">
    <property type="protein sequence ID" value="KAK0748431.1"/>
    <property type="molecule type" value="Genomic_DNA"/>
</dbReference>
<evidence type="ECO:0000259" key="2">
    <source>
        <dbReference type="Pfam" id="PF06985"/>
    </source>
</evidence>
<name>A0AA40EZT4_9PEZI</name>
<protein>
    <submittedName>
        <fullName evidence="3">Heterokaryon incompatibility protein-domain-containing protein</fullName>
    </submittedName>
</protein>
<proteinExistence type="predicted"/>
<dbReference type="PANTHER" id="PTHR24148">
    <property type="entry name" value="ANKYRIN REPEAT DOMAIN-CONTAINING PROTEIN 39 HOMOLOG-RELATED"/>
    <property type="match status" value="1"/>
</dbReference>
<feature type="domain" description="Heterokaryon incompatibility" evidence="2">
    <location>
        <begin position="79"/>
        <end position="235"/>
    </location>
</feature>
<reference evidence="3" key="1">
    <citation type="submission" date="2023-06" db="EMBL/GenBank/DDBJ databases">
        <title>Genome-scale phylogeny and comparative genomics of the fungal order Sordariales.</title>
        <authorList>
            <consortium name="Lawrence Berkeley National Laboratory"/>
            <person name="Hensen N."/>
            <person name="Bonometti L."/>
            <person name="Westerberg I."/>
            <person name="Brannstrom I.O."/>
            <person name="Guillou S."/>
            <person name="Cros-Aarteil S."/>
            <person name="Calhoun S."/>
            <person name="Haridas S."/>
            <person name="Kuo A."/>
            <person name="Mondo S."/>
            <person name="Pangilinan J."/>
            <person name="Riley R."/>
            <person name="Labutti K."/>
            <person name="Andreopoulos B."/>
            <person name="Lipzen A."/>
            <person name="Chen C."/>
            <person name="Yanf M."/>
            <person name="Daum C."/>
            <person name="Ng V."/>
            <person name="Clum A."/>
            <person name="Steindorff A."/>
            <person name="Ohm R."/>
            <person name="Martin F."/>
            <person name="Silar P."/>
            <person name="Natvig D."/>
            <person name="Lalanne C."/>
            <person name="Gautier V."/>
            <person name="Ament-Velasquez S.L."/>
            <person name="Kruys A."/>
            <person name="Hutchinson M.I."/>
            <person name="Powell A.J."/>
            <person name="Barry K."/>
            <person name="Miller A.N."/>
            <person name="Grigoriev I.V."/>
            <person name="Debuchy R."/>
            <person name="Gladieux P."/>
            <person name="Thoren M.H."/>
            <person name="Johannesson H."/>
        </authorList>
    </citation>
    <scope>NUCLEOTIDE SEQUENCE</scope>
    <source>
        <strain evidence="3">CBS 540.89</strain>
    </source>
</reference>